<gene>
    <name evidence="1" type="ORF">DHETER_LOCUS611</name>
</gene>
<sequence>MSTYNSSIENENSSFISTVYNYDWSSTLLGPMELWDSSLKNAVNLSLQSVFPACICICPNWTFLYNEAYLPILKTKHPYALGKTVKEVWPEIYEIISSELERQVVVRVTGKGIFKKDVLFELQRDGYIEEAYFNYTFSPILKSDGTVCAVLTFAQEITQRVLIGRRFKILGEFGCRVSG</sequence>
<evidence type="ECO:0000313" key="2">
    <source>
        <dbReference type="Proteomes" id="UP000789702"/>
    </source>
</evidence>
<name>A0ACA9K1S1_9GLOM</name>
<accession>A0ACA9K1S1</accession>
<organism evidence="1 2">
    <name type="scientific">Dentiscutata heterogama</name>
    <dbReference type="NCBI Taxonomy" id="1316150"/>
    <lineage>
        <taxon>Eukaryota</taxon>
        <taxon>Fungi</taxon>
        <taxon>Fungi incertae sedis</taxon>
        <taxon>Mucoromycota</taxon>
        <taxon>Glomeromycotina</taxon>
        <taxon>Glomeromycetes</taxon>
        <taxon>Diversisporales</taxon>
        <taxon>Gigasporaceae</taxon>
        <taxon>Dentiscutata</taxon>
    </lineage>
</organism>
<protein>
    <submittedName>
        <fullName evidence="1">3763_t:CDS:1</fullName>
    </submittedName>
</protein>
<evidence type="ECO:0000313" key="1">
    <source>
        <dbReference type="EMBL" id="CAG8446770.1"/>
    </source>
</evidence>
<dbReference type="Proteomes" id="UP000789702">
    <property type="component" value="Unassembled WGS sequence"/>
</dbReference>
<dbReference type="EMBL" id="CAJVPU010000317">
    <property type="protein sequence ID" value="CAG8446770.1"/>
    <property type="molecule type" value="Genomic_DNA"/>
</dbReference>
<comment type="caution">
    <text evidence="1">The sequence shown here is derived from an EMBL/GenBank/DDBJ whole genome shotgun (WGS) entry which is preliminary data.</text>
</comment>
<proteinExistence type="predicted"/>
<reference evidence="1" key="1">
    <citation type="submission" date="2021-06" db="EMBL/GenBank/DDBJ databases">
        <authorList>
            <person name="Kallberg Y."/>
            <person name="Tangrot J."/>
            <person name="Rosling A."/>
        </authorList>
    </citation>
    <scope>NUCLEOTIDE SEQUENCE</scope>
    <source>
        <strain evidence="1">IL203A</strain>
    </source>
</reference>
<keyword evidence="2" id="KW-1185">Reference proteome</keyword>